<evidence type="ECO:0000313" key="7">
    <source>
        <dbReference type="EMBL" id="AWX44544.1"/>
    </source>
</evidence>
<feature type="transmembrane region" description="Helical" evidence="6">
    <location>
        <begin position="183"/>
        <end position="204"/>
    </location>
</feature>
<feature type="transmembrane region" description="Helical" evidence="6">
    <location>
        <begin position="420"/>
        <end position="437"/>
    </location>
</feature>
<feature type="transmembrane region" description="Helical" evidence="6">
    <location>
        <begin position="12"/>
        <end position="29"/>
    </location>
</feature>
<evidence type="ECO:0000256" key="3">
    <source>
        <dbReference type="ARBA" id="ARBA00022692"/>
    </source>
</evidence>
<keyword evidence="3 6" id="KW-0812">Transmembrane</keyword>
<feature type="transmembrane region" description="Helical" evidence="6">
    <location>
        <begin position="326"/>
        <end position="346"/>
    </location>
</feature>
<evidence type="ECO:0000256" key="5">
    <source>
        <dbReference type="ARBA" id="ARBA00023136"/>
    </source>
</evidence>
<dbReference type="AlphaFoldDB" id="A0A2Z4LSI7"/>
<feature type="transmembrane region" description="Helical" evidence="6">
    <location>
        <begin position="86"/>
        <end position="107"/>
    </location>
</feature>
<keyword evidence="4 6" id="KW-1133">Transmembrane helix</keyword>
<dbReference type="GO" id="GO:0005886">
    <property type="term" value="C:plasma membrane"/>
    <property type="evidence" value="ECO:0007669"/>
    <property type="project" value="UniProtKB-SubCell"/>
</dbReference>
<dbReference type="PANTHER" id="PTHR30250">
    <property type="entry name" value="PST FAMILY PREDICTED COLANIC ACID TRANSPORTER"/>
    <property type="match status" value="1"/>
</dbReference>
<dbReference type="InterPro" id="IPR050833">
    <property type="entry name" value="Poly_Biosynth_Transport"/>
</dbReference>
<evidence type="ECO:0000256" key="6">
    <source>
        <dbReference type="SAM" id="Phobius"/>
    </source>
</evidence>
<sequence length="455" mass="52055">MKDEYGSFRQIMYIHVTIISIIGLSLSKLPSNYLPLLSLSQGKNLINKIMLVLVPTAIIFGLLIYAGNPLLCKFFGNPTLKEPLKIFSWVVLFTIPTLTIEGIYATYKKTHLYGIYVVTSKVLFFVLLIIPIVIYNANLNKLMLFWAIHAMSSLVLGIYLIYLPFLKINPLDCKISYKNIFKFLVPLTLTSVLGILFTSSDQFYISNYFGEETYADFSNGSIKIPFIGVLIGSISAVLHPYFVKKLSDSDSRKEITKTIHSSILKSITLVYPIIIFVWFSSRDIFFILFGEEYTDSAIFFKVISIYSLFSVFVFLPIIIALKEVKFYNIVHVLGVLTVWASQWLILNFTTSPFVVPVISLLVKISIIVLLIYKIISRLQVNFRKLVPLTSAITLIVACVSILIPIYILRNMLILELWQNIIFVIISFIIYFSILFFTNKSFKVRFINIFKQFTSS</sequence>
<dbReference type="Proteomes" id="UP000248536">
    <property type="component" value="Chromosome"/>
</dbReference>
<gene>
    <name evidence="7" type="ORF">HME9304_01547</name>
</gene>
<keyword evidence="5 6" id="KW-0472">Membrane</keyword>
<evidence type="ECO:0000256" key="1">
    <source>
        <dbReference type="ARBA" id="ARBA00004651"/>
    </source>
</evidence>
<reference evidence="7 8" key="1">
    <citation type="submission" date="2018-06" db="EMBL/GenBank/DDBJ databases">
        <title>Spongiibacterium sp. HME9304 Genome sequencing and assembly.</title>
        <authorList>
            <person name="Kang H."/>
            <person name="Kim H."/>
            <person name="Joh K."/>
        </authorList>
    </citation>
    <scope>NUCLEOTIDE SEQUENCE [LARGE SCALE GENOMIC DNA]</scope>
    <source>
        <strain evidence="7 8">HME9304</strain>
    </source>
</reference>
<comment type="subcellular location">
    <subcellularLocation>
        <location evidence="1">Cell membrane</location>
        <topology evidence="1">Multi-pass membrane protein</topology>
    </subcellularLocation>
</comment>
<feature type="transmembrane region" description="Helical" evidence="6">
    <location>
        <begin position="299"/>
        <end position="319"/>
    </location>
</feature>
<keyword evidence="2" id="KW-1003">Cell membrane</keyword>
<name>A0A2Z4LSI7_9FLAO</name>
<dbReference type="Pfam" id="PF13440">
    <property type="entry name" value="Polysacc_synt_3"/>
    <property type="match status" value="1"/>
</dbReference>
<feature type="transmembrane region" description="Helical" evidence="6">
    <location>
        <begin position="114"/>
        <end position="137"/>
    </location>
</feature>
<feature type="transmembrane region" description="Helical" evidence="6">
    <location>
        <begin position="49"/>
        <end position="66"/>
    </location>
</feature>
<evidence type="ECO:0000256" key="4">
    <source>
        <dbReference type="ARBA" id="ARBA00022989"/>
    </source>
</evidence>
<dbReference type="EMBL" id="CP030104">
    <property type="protein sequence ID" value="AWX44544.1"/>
    <property type="molecule type" value="Genomic_DNA"/>
</dbReference>
<proteinExistence type="predicted"/>
<dbReference type="PANTHER" id="PTHR30250:SF11">
    <property type="entry name" value="O-ANTIGEN TRANSPORTER-RELATED"/>
    <property type="match status" value="1"/>
</dbReference>
<evidence type="ECO:0008006" key="9">
    <source>
        <dbReference type="Google" id="ProtNLM"/>
    </source>
</evidence>
<feature type="transmembrane region" description="Helical" evidence="6">
    <location>
        <begin position="352"/>
        <end position="373"/>
    </location>
</feature>
<feature type="transmembrane region" description="Helical" evidence="6">
    <location>
        <begin position="385"/>
        <end position="408"/>
    </location>
</feature>
<keyword evidence="8" id="KW-1185">Reference proteome</keyword>
<evidence type="ECO:0000256" key="2">
    <source>
        <dbReference type="ARBA" id="ARBA00022475"/>
    </source>
</evidence>
<feature type="transmembrane region" description="Helical" evidence="6">
    <location>
        <begin position="263"/>
        <end position="279"/>
    </location>
</feature>
<feature type="transmembrane region" description="Helical" evidence="6">
    <location>
        <begin position="143"/>
        <end position="162"/>
    </location>
</feature>
<organism evidence="7 8">
    <name type="scientific">Flagellimonas maritima</name>
    <dbReference type="NCBI Taxonomy" id="1383885"/>
    <lineage>
        <taxon>Bacteria</taxon>
        <taxon>Pseudomonadati</taxon>
        <taxon>Bacteroidota</taxon>
        <taxon>Flavobacteriia</taxon>
        <taxon>Flavobacteriales</taxon>
        <taxon>Flavobacteriaceae</taxon>
        <taxon>Flagellimonas</taxon>
    </lineage>
</organism>
<evidence type="ECO:0000313" key="8">
    <source>
        <dbReference type="Proteomes" id="UP000248536"/>
    </source>
</evidence>
<accession>A0A2Z4LSI7</accession>
<dbReference type="KEGG" id="spon:HME9304_01547"/>
<feature type="transmembrane region" description="Helical" evidence="6">
    <location>
        <begin position="224"/>
        <end position="243"/>
    </location>
</feature>
<protein>
    <recommendedName>
        <fullName evidence="9">Polysaccharide biosynthesis protein C-terminal domain-containing protein</fullName>
    </recommendedName>
</protein>